<name>A0AAU9JUL0_9CILI</name>
<evidence type="ECO:0000313" key="3">
    <source>
        <dbReference type="Proteomes" id="UP001162131"/>
    </source>
</evidence>
<organism evidence="2 3">
    <name type="scientific">Blepharisma stoltei</name>
    <dbReference type="NCBI Taxonomy" id="1481888"/>
    <lineage>
        <taxon>Eukaryota</taxon>
        <taxon>Sar</taxon>
        <taxon>Alveolata</taxon>
        <taxon>Ciliophora</taxon>
        <taxon>Postciliodesmatophora</taxon>
        <taxon>Heterotrichea</taxon>
        <taxon>Heterotrichida</taxon>
        <taxon>Blepharismidae</taxon>
        <taxon>Blepharisma</taxon>
    </lineage>
</organism>
<keyword evidence="3" id="KW-1185">Reference proteome</keyword>
<feature type="compositionally biased region" description="Basic and acidic residues" evidence="1">
    <location>
        <begin position="117"/>
        <end position="136"/>
    </location>
</feature>
<comment type="caution">
    <text evidence="2">The sequence shown here is derived from an EMBL/GenBank/DDBJ whole genome shotgun (WGS) entry which is preliminary data.</text>
</comment>
<evidence type="ECO:0008006" key="4">
    <source>
        <dbReference type="Google" id="ProtNLM"/>
    </source>
</evidence>
<dbReference type="EMBL" id="CAJZBQ010000045">
    <property type="protein sequence ID" value="CAG9328223.1"/>
    <property type="molecule type" value="Genomic_DNA"/>
</dbReference>
<dbReference type="Gene3D" id="3.10.450.240">
    <property type="match status" value="1"/>
</dbReference>
<protein>
    <recommendedName>
        <fullName evidence="4">Mitochondrial import inner membrane translocase subunit TIM44</fullName>
    </recommendedName>
</protein>
<accession>A0AAU9JUL0</accession>
<reference evidence="2" key="1">
    <citation type="submission" date="2021-09" db="EMBL/GenBank/DDBJ databases">
        <authorList>
            <consortium name="AG Swart"/>
            <person name="Singh M."/>
            <person name="Singh A."/>
            <person name="Seah K."/>
            <person name="Emmerich C."/>
        </authorList>
    </citation>
    <scope>NUCLEOTIDE SEQUENCE</scope>
    <source>
        <strain evidence="2">ATCC30299</strain>
    </source>
</reference>
<sequence length="473" mass="55222">MLRRLIFLRPRKCAVTRFFSSNKDTDNLRKQFQKLSKEMNETTAETKSTDEIKIKDQAKMTEDLKAQFKGVKEDLSKQTGQAKTAQERLKEAWQDFSMPKFTMPDFSKWKIPLKAREKAEKTEKEPEEAKKEEKIAESTQESSEAKEEKKEEAPPKIPYYEKYPKLKIVHKAQCYIKESLRETFPDQEYKVSQMKENAKIQKAKEEELKKWLEEHPGDENVPEWKKGALQVVQKKQTKWEKLKEKVTGSKLGNKVNESTQTILSQEGVKKAKENVQDIKEGIQSIGLDIKDSIQMSDNRIIQAGREMLSQASVESAQAKAVKAMRAYDPDFDIYQLENDLEHIVVDFYQHFLDLNKEYVKNVTDGPAREFMLKLIEGRKEGGGVHKQEIYEVTRPVFLGVNLEEKQNPRFSFSCTVKYSRANTDEDDRKTKSKLHKINYFFMIARHPDPDFEVYGHPWQFIVFQPAEDQLRLG</sequence>
<dbReference type="InterPro" id="IPR032710">
    <property type="entry name" value="NTF2-like_dom_sf"/>
</dbReference>
<gene>
    <name evidence="2" type="ORF">BSTOLATCC_MIC45678</name>
</gene>
<feature type="compositionally biased region" description="Basic and acidic residues" evidence="1">
    <location>
        <begin position="143"/>
        <end position="153"/>
    </location>
</feature>
<proteinExistence type="predicted"/>
<dbReference type="SUPFAM" id="SSF54427">
    <property type="entry name" value="NTF2-like"/>
    <property type="match status" value="1"/>
</dbReference>
<feature type="region of interest" description="Disordered" evidence="1">
    <location>
        <begin position="117"/>
        <end position="153"/>
    </location>
</feature>
<evidence type="ECO:0000313" key="2">
    <source>
        <dbReference type="EMBL" id="CAG9328223.1"/>
    </source>
</evidence>
<dbReference type="AlphaFoldDB" id="A0AAU9JUL0"/>
<evidence type="ECO:0000256" key="1">
    <source>
        <dbReference type="SAM" id="MobiDB-lite"/>
    </source>
</evidence>
<dbReference type="Proteomes" id="UP001162131">
    <property type="component" value="Unassembled WGS sequence"/>
</dbReference>